<dbReference type="PANTHER" id="PTHR35381:SF1">
    <property type="entry name" value="EF-HAND DOMAIN-CONTAINING PROTEIN"/>
    <property type="match status" value="1"/>
</dbReference>
<keyword evidence="3" id="KW-1185">Reference proteome</keyword>
<dbReference type="KEGG" id="ngr:NAEGRDRAFT_79231"/>
<evidence type="ECO:0000313" key="2">
    <source>
        <dbReference type="EMBL" id="EFC45978.1"/>
    </source>
</evidence>
<feature type="compositionally biased region" description="Polar residues" evidence="1">
    <location>
        <begin position="492"/>
        <end position="530"/>
    </location>
</feature>
<evidence type="ECO:0000256" key="1">
    <source>
        <dbReference type="SAM" id="MobiDB-lite"/>
    </source>
</evidence>
<feature type="region of interest" description="Disordered" evidence="1">
    <location>
        <begin position="470"/>
        <end position="558"/>
    </location>
</feature>
<protein>
    <recommendedName>
        <fullName evidence="4">EF-hand domain-containing protein</fullName>
    </recommendedName>
</protein>
<feature type="compositionally biased region" description="Low complexity" evidence="1">
    <location>
        <begin position="537"/>
        <end position="558"/>
    </location>
</feature>
<dbReference type="PANTHER" id="PTHR35381">
    <property type="entry name" value="EF-HAND DOMAIN-CONTAINING PROTEIN"/>
    <property type="match status" value="1"/>
</dbReference>
<evidence type="ECO:0008006" key="4">
    <source>
        <dbReference type="Google" id="ProtNLM"/>
    </source>
</evidence>
<organism evidence="3">
    <name type="scientific">Naegleria gruberi</name>
    <name type="common">Amoeba</name>
    <dbReference type="NCBI Taxonomy" id="5762"/>
    <lineage>
        <taxon>Eukaryota</taxon>
        <taxon>Discoba</taxon>
        <taxon>Heterolobosea</taxon>
        <taxon>Tetramitia</taxon>
        <taxon>Eutetramitia</taxon>
        <taxon>Vahlkampfiidae</taxon>
        <taxon>Naegleria</taxon>
    </lineage>
</organism>
<dbReference type="RefSeq" id="XP_002678722.1">
    <property type="nucleotide sequence ID" value="XM_002678676.1"/>
</dbReference>
<dbReference type="InterPro" id="IPR011992">
    <property type="entry name" value="EF-hand-dom_pair"/>
</dbReference>
<reference evidence="2 3" key="1">
    <citation type="journal article" date="2010" name="Cell">
        <title>The genome of Naegleria gruberi illuminates early eukaryotic versatility.</title>
        <authorList>
            <person name="Fritz-Laylin L.K."/>
            <person name="Prochnik S.E."/>
            <person name="Ginger M.L."/>
            <person name="Dacks J.B."/>
            <person name="Carpenter M.L."/>
            <person name="Field M.C."/>
            <person name="Kuo A."/>
            <person name="Paredez A."/>
            <person name="Chapman J."/>
            <person name="Pham J."/>
            <person name="Shu S."/>
            <person name="Neupane R."/>
            <person name="Cipriano M."/>
            <person name="Mancuso J."/>
            <person name="Tu H."/>
            <person name="Salamov A."/>
            <person name="Lindquist E."/>
            <person name="Shapiro H."/>
            <person name="Lucas S."/>
            <person name="Grigoriev I.V."/>
            <person name="Cande W.Z."/>
            <person name="Fulton C."/>
            <person name="Rokhsar D.S."/>
            <person name="Dawson S.C."/>
        </authorList>
    </citation>
    <scope>NUCLEOTIDE SEQUENCE [LARGE SCALE GENOMIC DNA]</scope>
    <source>
        <strain evidence="2 3">NEG-M</strain>
    </source>
</reference>
<dbReference type="VEuPathDB" id="AmoebaDB:NAEGRDRAFT_79231"/>
<dbReference type="STRING" id="5762.D2VAM2"/>
<dbReference type="AlphaFoldDB" id="D2VAM2"/>
<accession>D2VAM2</accession>
<feature type="region of interest" description="Disordered" evidence="1">
    <location>
        <begin position="1"/>
        <end position="21"/>
    </location>
</feature>
<dbReference type="EMBL" id="GG738860">
    <property type="protein sequence ID" value="EFC45978.1"/>
    <property type="molecule type" value="Genomic_DNA"/>
</dbReference>
<feature type="region of interest" description="Disordered" evidence="1">
    <location>
        <begin position="166"/>
        <end position="185"/>
    </location>
</feature>
<dbReference type="Proteomes" id="UP000006671">
    <property type="component" value="Unassembled WGS sequence"/>
</dbReference>
<dbReference type="GeneID" id="8859171"/>
<dbReference type="OrthoDB" id="299616at2759"/>
<dbReference type="Gene3D" id="1.10.238.10">
    <property type="entry name" value="EF-hand"/>
    <property type="match status" value="1"/>
</dbReference>
<dbReference type="SUPFAM" id="SSF47473">
    <property type="entry name" value="EF-hand"/>
    <property type="match status" value="1"/>
</dbReference>
<gene>
    <name evidence="2" type="ORF">NAEGRDRAFT_79231</name>
</gene>
<dbReference type="InParanoid" id="D2VAM2"/>
<name>D2VAM2_NAEGR</name>
<evidence type="ECO:0000313" key="3">
    <source>
        <dbReference type="Proteomes" id="UP000006671"/>
    </source>
</evidence>
<feature type="compositionally biased region" description="Basic and acidic residues" evidence="1">
    <location>
        <begin position="1"/>
        <end position="13"/>
    </location>
</feature>
<sequence>MELTKTEDEKIQETKVPMSETSKKIVEEIERSRAKERYQNYGEFLYNEGKENQKRQQLEQERLKRLEEAKEDVFSFKPQINTNFKVIRGSHAANSFKANVIAYAENEEKKCPFKPKINAKSSMIAMQKRNEEFLSEANPNPSITQAHESLFKDAEKRRIRIEHMQQEAARMSLPPSKGSKPSQEHIDKLVNSKKNVEKQISQLRVQLNSNFDPDTGREFFKPVINKRPKSAGGNRQTQNVYDELYQRQFDTTKSLISKEFYKEVNKLANKKHTNESSKKIAEVAKLKKIYKLFAYLDQDGDGFLNIEKDILSSSEERFNVLDKPLQEILLDVFELFDVDSDIGFEEFAAAVFERMEKPDSKSAILSSQKGSVHKVSGIDIPPSELPDSECSFKPKTNKKSEEIVVAKRASATDLHDLLYKEKDKREQNLSRLKQAYTEDEMRECSFKPQVINPSAEHGISDETLNRLLAPKKRQSYYGPSEDKELEECTFRPKTNTMPEGVYQQQTNNNNTSKIIRPNKSYSEIFTTEQPITPRKISSNNNPSSGNKSSGKNPLSLLR</sequence>
<feature type="compositionally biased region" description="Basic and acidic residues" evidence="1">
    <location>
        <begin position="480"/>
        <end position="490"/>
    </location>
</feature>
<proteinExistence type="predicted"/>